<dbReference type="GO" id="GO:0050660">
    <property type="term" value="F:flavin adenine dinucleotide binding"/>
    <property type="evidence" value="ECO:0007669"/>
    <property type="project" value="TreeGrafter"/>
</dbReference>
<comment type="similarity">
    <text evidence="1">Belongs to the FAD-dependent oxidoreductase family.</text>
</comment>
<name>A0A8H3TSJ5_9TREE</name>
<protein>
    <recommendedName>
        <fullName evidence="5">FAD/NAD(P)-binding domain-containing protein</fullName>
    </recommendedName>
</protein>
<proteinExistence type="inferred from homology"/>
<keyword evidence="2" id="KW-0285">Flavoprotein</keyword>
<accession>A0A8H3TSJ5</accession>
<dbReference type="GO" id="GO:0004174">
    <property type="term" value="F:electron-transferring-flavoprotein dehydrogenase activity"/>
    <property type="evidence" value="ECO:0007669"/>
    <property type="project" value="TreeGrafter"/>
</dbReference>
<keyword evidence="3" id="KW-0274">FAD</keyword>
<dbReference type="OrthoDB" id="202203at2759"/>
<comment type="caution">
    <text evidence="6">The sequence shown here is derived from an EMBL/GenBank/DDBJ whole genome shotgun (WGS) entry which is preliminary data.</text>
</comment>
<organism evidence="6 7">
    <name type="scientific">Naganishia liquefaciens</name>
    <dbReference type="NCBI Taxonomy" id="104408"/>
    <lineage>
        <taxon>Eukaryota</taxon>
        <taxon>Fungi</taxon>
        <taxon>Dikarya</taxon>
        <taxon>Basidiomycota</taxon>
        <taxon>Agaricomycotina</taxon>
        <taxon>Tremellomycetes</taxon>
        <taxon>Filobasidiales</taxon>
        <taxon>Filobasidiaceae</taxon>
        <taxon>Naganishia</taxon>
    </lineage>
</organism>
<dbReference type="PRINTS" id="PR00368">
    <property type="entry name" value="FADPNR"/>
</dbReference>
<evidence type="ECO:0000313" key="6">
    <source>
        <dbReference type="EMBL" id="GHJ86656.1"/>
    </source>
</evidence>
<dbReference type="SUPFAM" id="SSF51905">
    <property type="entry name" value="FAD/NAD(P)-binding domain"/>
    <property type="match status" value="1"/>
</dbReference>
<gene>
    <name evidence="6" type="ORF">NliqN6_3058</name>
</gene>
<dbReference type="InterPro" id="IPR023753">
    <property type="entry name" value="FAD/NAD-binding_dom"/>
</dbReference>
<evidence type="ECO:0000259" key="5">
    <source>
        <dbReference type="Pfam" id="PF07992"/>
    </source>
</evidence>
<dbReference type="InterPro" id="IPR036188">
    <property type="entry name" value="FAD/NAD-bd_sf"/>
</dbReference>
<keyword evidence="4" id="KW-0560">Oxidoreductase</keyword>
<dbReference type="PANTHER" id="PTHR43735">
    <property type="entry name" value="APOPTOSIS-INDUCING FACTOR 1"/>
    <property type="match status" value="1"/>
</dbReference>
<evidence type="ECO:0000256" key="3">
    <source>
        <dbReference type="ARBA" id="ARBA00022827"/>
    </source>
</evidence>
<evidence type="ECO:0000256" key="2">
    <source>
        <dbReference type="ARBA" id="ARBA00022630"/>
    </source>
</evidence>
<dbReference type="Pfam" id="PF07992">
    <property type="entry name" value="Pyr_redox_2"/>
    <property type="match status" value="1"/>
</dbReference>
<dbReference type="PRINTS" id="PR00411">
    <property type="entry name" value="PNDRDTASEI"/>
</dbReference>
<keyword evidence="7" id="KW-1185">Reference proteome</keyword>
<dbReference type="AlphaFoldDB" id="A0A8H3TSJ5"/>
<evidence type="ECO:0000313" key="7">
    <source>
        <dbReference type="Proteomes" id="UP000620104"/>
    </source>
</evidence>
<reference evidence="6" key="1">
    <citation type="submission" date="2020-07" db="EMBL/GenBank/DDBJ databases">
        <title>Draft Genome Sequence of a Deep-Sea Yeast, Naganishia (Cryptococcus) liquefaciens strain N6.</title>
        <authorList>
            <person name="Han Y.W."/>
            <person name="Kajitani R."/>
            <person name="Morimoto H."/>
            <person name="Parhat M."/>
            <person name="Tsubouchi H."/>
            <person name="Bakenova O."/>
            <person name="Ogata M."/>
            <person name="Argunhan B."/>
            <person name="Aoki R."/>
            <person name="Kajiwara S."/>
            <person name="Itoh T."/>
            <person name="Iwasaki H."/>
        </authorList>
    </citation>
    <scope>NUCLEOTIDE SEQUENCE</scope>
    <source>
        <strain evidence="6">N6</strain>
    </source>
</reference>
<dbReference type="Proteomes" id="UP000620104">
    <property type="component" value="Unassembled WGS sequence"/>
</dbReference>
<evidence type="ECO:0000256" key="4">
    <source>
        <dbReference type="ARBA" id="ARBA00023002"/>
    </source>
</evidence>
<dbReference type="Gene3D" id="3.50.50.100">
    <property type="match status" value="1"/>
</dbReference>
<feature type="domain" description="FAD/NAD(P)-binding" evidence="5">
    <location>
        <begin position="6"/>
        <end position="300"/>
    </location>
</feature>
<evidence type="ECO:0000256" key="1">
    <source>
        <dbReference type="ARBA" id="ARBA00006442"/>
    </source>
</evidence>
<dbReference type="GO" id="GO:0005737">
    <property type="term" value="C:cytoplasm"/>
    <property type="evidence" value="ECO:0007669"/>
    <property type="project" value="TreeGrafter"/>
</dbReference>
<sequence>MPENKNIVIVGASNAGHGLAKKLALDTTLTVEYRILLIDPASAAYWPIASLRASVVPGWEKKCYKELKQEGIFASGTKHQLIKARVVKVAADHVELDREFEGSTTVPFATMVLCTGASQPFPMRPKQEWSPQEVEDHLKQMQRDIANAKSVVIIGGGPTGIEMAGEIRAQHPDTKITLIHRQPRLLDDRFPKKLSNQLEAILKKSKVDLVLGDEHIQEDGLVTDKQDTIRTIRTKNGKEIQGDFIFIAIGNSPNTQLIADADPSALSKERTINVNDYLQVTSSLFPNKNVFAAGDCANSPGWRSYISVEADITSISKNMAALLRGGPLKKHTPGPRAMVVPFGPAAGAGFAAMGPLGDTALPQMAVPFVKGKDLFTSKFFERFITA</sequence>
<dbReference type="PANTHER" id="PTHR43735:SF3">
    <property type="entry name" value="FERROPTOSIS SUPPRESSOR PROTEIN 1"/>
    <property type="match status" value="1"/>
</dbReference>
<dbReference type="EMBL" id="BLZA01000019">
    <property type="protein sequence ID" value="GHJ86656.1"/>
    <property type="molecule type" value="Genomic_DNA"/>
</dbReference>